<dbReference type="PANTHER" id="PTHR34309">
    <property type="entry name" value="SLR1406 PROTEIN"/>
    <property type="match status" value="1"/>
</dbReference>
<keyword evidence="4" id="KW-1185">Reference proteome</keyword>
<dbReference type="InterPro" id="IPR005624">
    <property type="entry name" value="PduO/GlcC-like"/>
</dbReference>
<keyword evidence="1" id="KW-0732">Signal</keyword>
<dbReference type="Proteomes" id="UP000199561">
    <property type="component" value="Unassembled WGS sequence"/>
</dbReference>
<dbReference type="AlphaFoldDB" id="A0A1I4MD69"/>
<dbReference type="InterPro" id="IPR038084">
    <property type="entry name" value="PduO/GlcC-like_sf"/>
</dbReference>
<dbReference type="InterPro" id="IPR052517">
    <property type="entry name" value="GlcG_carb_metab_protein"/>
</dbReference>
<dbReference type="STRING" id="52442.SAMN05421880_10424"/>
<dbReference type="Pfam" id="PF03928">
    <property type="entry name" value="HbpS-like"/>
    <property type="match status" value="1"/>
</dbReference>
<proteinExistence type="predicted"/>
<dbReference type="SUPFAM" id="SSF143744">
    <property type="entry name" value="GlcG-like"/>
    <property type="match status" value="1"/>
</dbReference>
<evidence type="ECO:0000313" key="2">
    <source>
        <dbReference type="EMBL" id="CAE6517719.1"/>
    </source>
</evidence>
<dbReference type="PANTHER" id="PTHR34309:SF10">
    <property type="entry name" value="SLR1406 PROTEIN"/>
    <property type="match status" value="1"/>
</dbReference>
<accession>A0A1I4MD69</accession>
<sequence>MRLALFMFLVFISLAAQANTRLTYSQANEIVMAAAKQCERDGYNVSVAVVDQSGVIRSQIRMDHAGAHTIESSFRKAYTSASLKLPTMRLAKIASSDPELHGLHHMADNILMLGGGLPIVIEGEVVGGIGVGGAPGTRLDEICAEAGLKILQEKK</sequence>
<dbReference type="EMBL" id="CAJNAP010000054">
    <property type="protein sequence ID" value="CAE6517719.1"/>
    <property type="molecule type" value="Genomic_DNA"/>
</dbReference>
<feature type="signal peptide" evidence="1">
    <location>
        <begin position="1"/>
        <end position="18"/>
    </location>
</feature>
<dbReference type="RefSeq" id="WP_090666446.1">
    <property type="nucleotide sequence ID" value="NZ_CAJNAP010000054.1"/>
</dbReference>
<dbReference type="EMBL" id="FOUF01000004">
    <property type="protein sequence ID" value="SFM01023.1"/>
    <property type="molecule type" value="Genomic_DNA"/>
</dbReference>
<dbReference type="Gene3D" id="3.30.450.150">
    <property type="entry name" value="Haem-degrading domain"/>
    <property type="match status" value="1"/>
</dbReference>
<gene>
    <name evidence="2" type="ORF">NMYAN_80117</name>
    <name evidence="3" type="ORF">SAMN05421880_10424</name>
</gene>
<evidence type="ECO:0000313" key="3">
    <source>
        <dbReference type="EMBL" id="SFM01023.1"/>
    </source>
</evidence>
<reference evidence="2" key="2">
    <citation type="submission" date="2021-02" db="EMBL/GenBank/DDBJ databases">
        <authorList>
            <person name="Han P."/>
        </authorList>
    </citation>
    <scope>NUCLEOTIDE SEQUENCE</scope>
    <source>
        <strain evidence="2">Nitrosomonas nitrosa 18-3D</strain>
    </source>
</reference>
<evidence type="ECO:0000313" key="4">
    <source>
        <dbReference type="Proteomes" id="UP000199561"/>
    </source>
</evidence>
<protein>
    <submittedName>
        <fullName evidence="3">Uncharacterized conserved protein GlcG, DUF336 family</fullName>
    </submittedName>
</protein>
<feature type="chain" id="PRO_5036308390" evidence="1">
    <location>
        <begin position="19"/>
        <end position="155"/>
    </location>
</feature>
<name>A0A1I4MD69_9PROT</name>
<organism evidence="3 4">
    <name type="scientific">Nitrosomonas nitrosa</name>
    <dbReference type="NCBI Taxonomy" id="52442"/>
    <lineage>
        <taxon>Bacteria</taxon>
        <taxon>Pseudomonadati</taxon>
        <taxon>Pseudomonadota</taxon>
        <taxon>Betaproteobacteria</taxon>
        <taxon>Nitrosomonadales</taxon>
        <taxon>Nitrosomonadaceae</taxon>
        <taxon>Nitrosomonas</taxon>
    </lineage>
</organism>
<dbReference type="Proteomes" id="UP000601736">
    <property type="component" value="Unassembled WGS sequence"/>
</dbReference>
<evidence type="ECO:0000256" key="1">
    <source>
        <dbReference type="SAM" id="SignalP"/>
    </source>
</evidence>
<reference evidence="3 4" key="1">
    <citation type="submission" date="2016-10" db="EMBL/GenBank/DDBJ databases">
        <authorList>
            <person name="de Groot N.N."/>
        </authorList>
    </citation>
    <scope>NUCLEOTIDE SEQUENCE [LARGE SCALE GENOMIC DNA]</scope>
    <source>
        <strain evidence="3 4">Nm146</strain>
    </source>
</reference>